<dbReference type="Proteomes" id="UP001153069">
    <property type="component" value="Unassembled WGS sequence"/>
</dbReference>
<comment type="caution">
    <text evidence="3">The sequence shown here is derived from an EMBL/GenBank/DDBJ whole genome shotgun (WGS) entry which is preliminary data.</text>
</comment>
<dbReference type="OrthoDB" id="40647at2759"/>
<dbReference type="AlphaFoldDB" id="A0A9N8EDC4"/>
<gene>
    <name evidence="3" type="ORF">SEMRO_830_G208250.1</name>
</gene>
<feature type="transmembrane region" description="Helical" evidence="2">
    <location>
        <begin position="33"/>
        <end position="50"/>
    </location>
</feature>
<evidence type="ECO:0000313" key="4">
    <source>
        <dbReference type="Proteomes" id="UP001153069"/>
    </source>
</evidence>
<protein>
    <submittedName>
        <fullName evidence="3">O-methyltransferase I</fullName>
    </submittedName>
</protein>
<feature type="compositionally biased region" description="Low complexity" evidence="1">
    <location>
        <begin position="84"/>
        <end position="114"/>
    </location>
</feature>
<name>A0A9N8EDC4_9STRA</name>
<evidence type="ECO:0000313" key="3">
    <source>
        <dbReference type="EMBL" id="CAB9517094.1"/>
    </source>
</evidence>
<dbReference type="EMBL" id="CAICTM010000829">
    <property type="protein sequence ID" value="CAB9517094.1"/>
    <property type="molecule type" value="Genomic_DNA"/>
</dbReference>
<dbReference type="SUPFAM" id="SSF53335">
    <property type="entry name" value="S-adenosyl-L-methionine-dependent methyltransferases"/>
    <property type="match status" value="1"/>
</dbReference>
<keyword evidence="4" id="KW-1185">Reference proteome</keyword>
<reference evidence="3" key="1">
    <citation type="submission" date="2020-06" db="EMBL/GenBank/DDBJ databases">
        <authorList>
            <consortium name="Plant Systems Biology data submission"/>
        </authorList>
    </citation>
    <scope>NUCLEOTIDE SEQUENCE</scope>
    <source>
        <strain evidence="3">D6</strain>
    </source>
</reference>
<dbReference type="Gene3D" id="3.40.50.150">
    <property type="entry name" value="Vaccinia Virus protein VP39"/>
    <property type="match status" value="1"/>
</dbReference>
<feature type="compositionally biased region" description="Polar residues" evidence="1">
    <location>
        <begin position="8"/>
        <end position="23"/>
    </location>
</feature>
<organism evidence="3 4">
    <name type="scientific">Seminavis robusta</name>
    <dbReference type="NCBI Taxonomy" id="568900"/>
    <lineage>
        <taxon>Eukaryota</taxon>
        <taxon>Sar</taxon>
        <taxon>Stramenopiles</taxon>
        <taxon>Ochrophyta</taxon>
        <taxon>Bacillariophyta</taxon>
        <taxon>Bacillariophyceae</taxon>
        <taxon>Bacillariophycidae</taxon>
        <taxon>Naviculales</taxon>
        <taxon>Naviculaceae</taxon>
        <taxon>Seminavis</taxon>
    </lineage>
</organism>
<evidence type="ECO:0000256" key="1">
    <source>
        <dbReference type="SAM" id="MobiDB-lite"/>
    </source>
</evidence>
<feature type="region of interest" description="Disordered" evidence="1">
    <location>
        <begin position="1"/>
        <end position="27"/>
    </location>
</feature>
<feature type="compositionally biased region" description="Low complexity" evidence="1">
    <location>
        <begin position="122"/>
        <end position="142"/>
    </location>
</feature>
<keyword evidence="2" id="KW-1133">Transmembrane helix</keyword>
<evidence type="ECO:0000256" key="2">
    <source>
        <dbReference type="SAM" id="Phobius"/>
    </source>
</evidence>
<accession>A0A9N8EDC4</accession>
<proteinExistence type="predicted"/>
<keyword evidence="2" id="KW-0472">Membrane</keyword>
<dbReference type="InterPro" id="IPR029063">
    <property type="entry name" value="SAM-dependent_MTases_sf"/>
</dbReference>
<feature type="region of interest" description="Disordered" evidence="1">
    <location>
        <begin position="60"/>
        <end position="156"/>
    </location>
</feature>
<feature type="compositionally biased region" description="Low complexity" evidence="1">
    <location>
        <begin position="60"/>
        <end position="74"/>
    </location>
</feature>
<keyword evidence="2" id="KW-0812">Transmembrane</keyword>
<sequence length="439" mass="48600">MVKILSGTAKSSQAANPGTSSGSSKKRCTRRDLMLGFWVGIALAAIYLNTKRKPVIHAAASTTTKTKRTSPASSGDTVPIMSKSTTAEAETVPEPATTAETTTSTTETTTSSSPKIEPPAETSSSTTSTSSTTTGTSTGRRTIAGFTPKPGHKDFQKIGANAGTDKVWGADTFERCLQDQSTCPTPDFDNPKCRTLQGHFYHTLYNRWLGNYSLDDAEPFQFLEIGFFNGRGYDAYKEFLPRAETHSIEIACLPEGPREEGKWPWGNFAKENKHYQEYLDTNQLHCGDGADYDFLHETWTTHMKRPDAPPLKVVVDDAAHISDHMAKSVFFWFPKIEPGGILVVEDIQPIHEANKFRTDFLPQMMKDLHYCGDPKFPDKACFPTLWPLLHSIHCEMHICVFERNEMPAVEYDMERSIPPPHALNAEECLLKASGGATYG</sequence>